<dbReference type="SMR" id="A0A1J6IAB3"/>
<dbReference type="Proteomes" id="UP000187609">
    <property type="component" value="Unassembled WGS sequence"/>
</dbReference>
<name>A0A1J6IAB3_NICAT</name>
<dbReference type="AlphaFoldDB" id="A0A1J6IAB3"/>
<keyword evidence="2" id="KW-1185">Reference proteome</keyword>
<reference evidence="1" key="1">
    <citation type="submission" date="2016-11" db="EMBL/GenBank/DDBJ databases">
        <title>The genome of Nicotiana attenuata.</title>
        <authorList>
            <person name="Xu S."/>
            <person name="Brockmoeller T."/>
            <person name="Gaquerel E."/>
            <person name="Navarro A."/>
            <person name="Kuhl H."/>
            <person name="Gase K."/>
            <person name="Ling Z."/>
            <person name="Zhou W."/>
            <person name="Kreitzer C."/>
            <person name="Stanke M."/>
            <person name="Tang H."/>
            <person name="Lyons E."/>
            <person name="Pandey P."/>
            <person name="Pandey S.P."/>
            <person name="Timmermann B."/>
            <person name="Baldwin I.T."/>
        </authorList>
    </citation>
    <scope>NUCLEOTIDE SEQUENCE [LARGE SCALE GENOMIC DNA]</scope>
    <source>
        <strain evidence="1">UT</strain>
    </source>
</reference>
<organism evidence="1 2">
    <name type="scientific">Nicotiana attenuata</name>
    <name type="common">Coyote tobacco</name>
    <dbReference type="NCBI Taxonomy" id="49451"/>
    <lineage>
        <taxon>Eukaryota</taxon>
        <taxon>Viridiplantae</taxon>
        <taxon>Streptophyta</taxon>
        <taxon>Embryophyta</taxon>
        <taxon>Tracheophyta</taxon>
        <taxon>Spermatophyta</taxon>
        <taxon>Magnoliopsida</taxon>
        <taxon>eudicotyledons</taxon>
        <taxon>Gunneridae</taxon>
        <taxon>Pentapetalae</taxon>
        <taxon>asterids</taxon>
        <taxon>lamiids</taxon>
        <taxon>Solanales</taxon>
        <taxon>Solanaceae</taxon>
        <taxon>Nicotianoideae</taxon>
        <taxon>Nicotianeae</taxon>
        <taxon>Nicotiana</taxon>
    </lineage>
</organism>
<dbReference type="OMA" id="FSMMGYT"/>
<comment type="caution">
    <text evidence="1">The sequence shown here is derived from an EMBL/GenBank/DDBJ whole genome shotgun (WGS) entry which is preliminary data.</text>
</comment>
<dbReference type="EMBL" id="MJEQ01037194">
    <property type="protein sequence ID" value="OIS95898.1"/>
    <property type="molecule type" value="Genomic_DNA"/>
</dbReference>
<dbReference type="Gramene" id="OIS95898">
    <property type="protein sequence ID" value="OIS95898"/>
    <property type="gene ID" value="A4A49_31484"/>
</dbReference>
<evidence type="ECO:0000313" key="2">
    <source>
        <dbReference type="Proteomes" id="UP000187609"/>
    </source>
</evidence>
<evidence type="ECO:0000313" key="1">
    <source>
        <dbReference type="EMBL" id="OIS95898.1"/>
    </source>
</evidence>
<sequence>MEQTPKKSACKKGKVESTEFRPEDKLIFYGPSEKSKFESYKSKSMAYGRSFVWIRQYMLESIRDISSSAACLPYGLLISYILEVMKVDLAPFTPKHITSTYDKTAFSMMGYTLGDDGWVKRAKVESVPVPVEAQTEQPESLSTASQNLQQIQQYLDGVKLLIVEMKEQVDKIREVTKETGTDVSKLRMDMGATRRQGTTTFNFMSE</sequence>
<gene>
    <name evidence="1" type="ORF">A4A49_31484</name>
</gene>
<proteinExistence type="predicted"/>
<accession>A0A1J6IAB3</accession>
<protein>
    <submittedName>
        <fullName evidence="1">Uncharacterized protein</fullName>
    </submittedName>
</protein>